<name>A0A8J3G010_9BURK</name>
<proteinExistence type="predicted"/>
<evidence type="ECO:0000259" key="5">
    <source>
        <dbReference type="Pfam" id="PF22780"/>
    </source>
</evidence>
<dbReference type="SUPFAM" id="SSF51905">
    <property type="entry name" value="FAD/NAD(P)-binding domain"/>
    <property type="match status" value="1"/>
</dbReference>
<evidence type="ECO:0000256" key="3">
    <source>
        <dbReference type="ARBA" id="ARBA00022827"/>
    </source>
</evidence>
<dbReference type="InterPro" id="IPR055178">
    <property type="entry name" value="RsdA/BaiN/AoA(So)-like_dom"/>
</dbReference>
<dbReference type="Proteomes" id="UP000614287">
    <property type="component" value="Unassembled WGS sequence"/>
</dbReference>
<feature type="domain" description="RsdA/BaiN/AoA(So)-like Rossmann fold-like" evidence="4">
    <location>
        <begin position="5"/>
        <end position="409"/>
    </location>
</feature>
<dbReference type="Pfam" id="PF03486">
    <property type="entry name" value="HI0933_like"/>
    <property type="match status" value="1"/>
</dbReference>
<dbReference type="EMBL" id="BMZG01000003">
    <property type="protein sequence ID" value="GHA67933.1"/>
    <property type="molecule type" value="Genomic_DNA"/>
</dbReference>
<dbReference type="Pfam" id="PF22780">
    <property type="entry name" value="HI0933_like_1st"/>
    <property type="match status" value="1"/>
</dbReference>
<sequence>MSQTHTLIIGAGAAGMMAAAVAGQRGASVLLIDHSSKIGEKIRISGGGRCNFTNVALDGGDASKYFISQNPRFVRPALAHYTAKDFVQLLKMHRVTFHEKHKGQLFCDDSANDVIDVLRAECAAGKVEWRTNCAVKNIRLLNEDSGARFEVDTSTAGVWRCQNLIIATGGLSVPAIGATGFGYEVARQFGHTVTELSPGLVPLTFGNWAQDGWNALAGVALPVRVSAGEGKKAMAFDEDFLISHKGLTGPAILQISNYWQQGESIRVNLCPDVDLEKALRQGKVGSRMQLDTALTQLAPNLPKRLLQHSFEQAAFAPYAKHKWADVSDKVLRELAASLNAWTLKPSGTEGYKKAEVTRGGVAVKEINNQTMESRLQKGLYFIGEVMDVTGWLGGYNFQWAWASGMAAGMAVSDKL</sequence>
<evidence type="ECO:0000256" key="2">
    <source>
        <dbReference type="ARBA" id="ARBA00022630"/>
    </source>
</evidence>
<evidence type="ECO:0000313" key="7">
    <source>
        <dbReference type="Proteomes" id="UP000614287"/>
    </source>
</evidence>
<evidence type="ECO:0000256" key="1">
    <source>
        <dbReference type="ARBA" id="ARBA00001974"/>
    </source>
</evidence>
<dbReference type="InterPro" id="IPR036188">
    <property type="entry name" value="FAD/NAD-bd_sf"/>
</dbReference>
<evidence type="ECO:0000259" key="4">
    <source>
        <dbReference type="Pfam" id="PF03486"/>
    </source>
</evidence>
<dbReference type="Gene3D" id="3.50.50.60">
    <property type="entry name" value="FAD/NAD(P)-binding domain"/>
    <property type="match status" value="1"/>
</dbReference>
<accession>A0A8J3G010</accession>
<dbReference type="NCBIfam" id="TIGR00275">
    <property type="entry name" value="aminoacetone oxidase family FAD-binding enzyme"/>
    <property type="match status" value="1"/>
</dbReference>
<keyword evidence="7" id="KW-1185">Reference proteome</keyword>
<keyword evidence="3" id="KW-0274">FAD</keyword>
<gene>
    <name evidence="6" type="ORF">GCM10009007_05560</name>
</gene>
<protein>
    <submittedName>
        <fullName evidence="6">Membrane protein</fullName>
    </submittedName>
</protein>
<reference evidence="6" key="1">
    <citation type="journal article" date="2014" name="Int. J. Syst. Evol. Microbiol.">
        <title>Complete genome sequence of Corynebacterium casei LMG S-19264T (=DSM 44701T), isolated from a smear-ripened cheese.</title>
        <authorList>
            <consortium name="US DOE Joint Genome Institute (JGI-PGF)"/>
            <person name="Walter F."/>
            <person name="Albersmeier A."/>
            <person name="Kalinowski J."/>
            <person name="Ruckert C."/>
        </authorList>
    </citation>
    <scope>NUCLEOTIDE SEQUENCE</scope>
    <source>
        <strain evidence="6">KCTC 32501</strain>
    </source>
</reference>
<dbReference type="AlphaFoldDB" id="A0A8J3G010"/>
<reference evidence="6" key="2">
    <citation type="submission" date="2020-09" db="EMBL/GenBank/DDBJ databases">
        <authorList>
            <person name="Sun Q."/>
            <person name="Kim S."/>
        </authorList>
    </citation>
    <scope>NUCLEOTIDE SEQUENCE</scope>
    <source>
        <strain evidence="6">KCTC 32501</strain>
    </source>
</reference>
<dbReference type="InterPro" id="IPR057661">
    <property type="entry name" value="RsdA/BaiN/AoA(So)_Rossmann"/>
</dbReference>
<keyword evidence="2" id="KW-0285">Flavoprotein</keyword>
<dbReference type="Gene3D" id="2.40.30.10">
    <property type="entry name" value="Translation factors"/>
    <property type="match status" value="1"/>
</dbReference>
<organism evidence="6 7">
    <name type="scientific">Formosimonas limnophila</name>
    <dbReference type="NCBI Taxonomy" id="1384487"/>
    <lineage>
        <taxon>Bacteria</taxon>
        <taxon>Pseudomonadati</taxon>
        <taxon>Pseudomonadota</taxon>
        <taxon>Betaproteobacteria</taxon>
        <taxon>Burkholderiales</taxon>
        <taxon>Burkholderiaceae</taxon>
        <taxon>Formosimonas</taxon>
    </lineage>
</organism>
<dbReference type="InterPro" id="IPR023166">
    <property type="entry name" value="BaiN-like_dom_sf"/>
</dbReference>
<feature type="domain" description="RsdA/BaiN/AoA(So)-like insert" evidence="5">
    <location>
        <begin position="198"/>
        <end position="356"/>
    </location>
</feature>
<dbReference type="PANTHER" id="PTHR42887:SF2">
    <property type="entry name" value="OS12G0638800 PROTEIN"/>
    <property type="match status" value="1"/>
</dbReference>
<dbReference type="InterPro" id="IPR004792">
    <property type="entry name" value="BaiN-like"/>
</dbReference>
<dbReference type="PRINTS" id="PR00411">
    <property type="entry name" value="PNDRDTASEI"/>
</dbReference>
<comment type="cofactor">
    <cofactor evidence="1">
        <name>FAD</name>
        <dbReference type="ChEBI" id="CHEBI:57692"/>
    </cofactor>
</comment>
<dbReference type="Gene3D" id="1.10.8.260">
    <property type="entry name" value="HI0933 insert domain-like"/>
    <property type="match status" value="1"/>
</dbReference>
<dbReference type="SUPFAM" id="SSF160996">
    <property type="entry name" value="HI0933 insert domain-like"/>
    <property type="match status" value="1"/>
</dbReference>
<dbReference type="PANTHER" id="PTHR42887">
    <property type="entry name" value="OS12G0638800 PROTEIN"/>
    <property type="match status" value="1"/>
</dbReference>
<comment type="caution">
    <text evidence="6">The sequence shown here is derived from an EMBL/GenBank/DDBJ whole genome shotgun (WGS) entry which is preliminary data.</text>
</comment>
<evidence type="ECO:0000313" key="6">
    <source>
        <dbReference type="EMBL" id="GHA67933.1"/>
    </source>
</evidence>
<dbReference type="RefSeq" id="WP_189491266.1">
    <property type="nucleotide sequence ID" value="NZ_BMZG01000003.1"/>
</dbReference>